<gene>
    <name evidence="2" type="ORF">BUALT_Bualt03G0043800</name>
</gene>
<dbReference type="Proteomes" id="UP000826271">
    <property type="component" value="Unassembled WGS sequence"/>
</dbReference>
<evidence type="ECO:0000313" key="3">
    <source>
        <dbReference type="Proteomes" id="UP000826271"/>
    </source>
</evidence>
<sequence>MDESSRARSLRAPPRSTLNINAANGEDHTAELSQLVDKNITHFEEYATQRASLAREDVFSYFSPTWCTSLEGSMLWAGGCRPSIFIRLVYSLSGNKIVSLLDEFLNGDRMGGLGELSPKDIADEPIAIIANELNVHGGPSRAADEAIDEHSISMTSVLEEADNLRLGTMKELINILTTVQAVDFLAAAKKLHLCLHAWGRRRDLENTRN</sequence>
<dbReference type="InterPro" id="IPR051886">
    <property type="entry name" value="Seed_Dev/Stress_Resp_Reg"/>
</dbReference>
<name>A0AAV6XT71_9LAMI</name>
<keyword evidence="3" id="KW-1185">Reference proteome</keyword>
<comment type="caution">
    <text evidence="2">The sequence shown here is derived from an EMBL/GenBank/DDBJ whole genome shotgun (WGS) entry which is preliminary data.</text>
</comment>
<dbReference type="AlphaFoldDB" id="A0AAV6XT71"/>
<organism evidence="2 3">
    <name type="scientific">Buddleja alternifolia</name>
    <dbReference type="NCBI Taxonomy" id="168488"/>
    <lineage>
        <taxon>Eukaryota</taxon>
        <taxon>Viridiplantae</taxon>
        <taxon>Streptophyta</taxon>
        <taxon>Embryophyta</taxon>
        <taxon>Tracheophyta</taxon>
        <taxon>Spermatophyta</taxon>
        <taxon>Magnoliopsida</taxon>
        <taxon>eudicotyledons</taxon>
        <taxon>Gunneridae</taxon>
        <taxon>Pentapetalae</taxon>
        <taxon>asterids</taxon>
        <taxon>lamiids</taxon>
        <taxon>Lamiales</taxon>
        <taxon>Scrophulariaceae</taxon>
        <taxon>Buddlejeae</taxon>
        <taxon>Buddleja</taxon>
    </lineage>
</organism>
<dbReference type="InterPro" id="IPR025422">
    <property type="entry name" value="TGA_domain"/>
</dbReference>
<reference evidence="2" key="1">
    <citation type="submission" date="2019-10" db="EMBL/GenBank/DDBJ databases">
        <authorList>
            <person name="Zhang R."/>
            <person name="Pan Y."/>
            <person name="Wang J."/>
            <person name="Ma R."/>
            <person name="Yu S."/>
        </authorList>
    </citation>
    <scope>NUCLEOTIDE SEQUENCE</scope>
    <source>
        <strain evidence="2">LA-IB0</strain>
        <tissue evidence="2">Leaf</tissue>
    </source>
</reference>
<evidence type="ECO:0000259" key="1">
    <source>
        <dbReference type="PROSITE" id="PS51806"/>
    </source>
</evidence>
<dbReference type="PANTHER" id="PTHR46354">
    <property type="entry name" value="DOG1 DOMAIN-CONTAINING PROTEIN"/>
    <property type="match status" value="1"/>
</dbReference>
<proteinExistence type="predicted"/>
<accession>A0AAV6XT71</accession>
<dbReference type="PROSITE" id="PS51806">
    <property type="entry name" value="DOG1"/>
    <property type="match status" value="1"/>
</dbReference>
<dbReference type="PANTHER" id="PTHR46354:SF7">
    <property type="entry name" value="PROTEIN DOG1-LIKE 1"/>
    <property type="match status" value="1"/>
</dbReference>
<protein>
    <recommendedName>
        <fullName evidence="1">DOG1 domain-containing protein</fullName>
    </recommendedName>
</protein>
<feature type="domain" description="DOG1" evidence="1">
    <location>
        <begin position="1"/>
        <end position="205"/>
    </location>
</feature>
<dbReference type="Pfam" id="PF14144">
    <property type="entry name" value="DOG1"/>
    <property type="match status" value="1"/>
</dbReference>
<dbReference type="GO" id="GO:0043565">
    <property type="term" value="F:sequence-specific DNA binding"/>
    <property type="evidence" value="ECO:0007669"/>
    <property type="project" value="InterPro"/>
</dbReference>
<dbReference type="EMBL" id="WHWC01000003">
    <property type="protein sequence ID" value="KAG8385423.1"/>
    <property type="molecule type" value="Genomic_DNA"/>
</dbReference>
<evidence type="ECO:0000313" key="2">
    <source>
        <dbReference type="EMBL" id="KAG8385423.1"/>
    </source>
</evidence>
<dbReference type="GO" id="GO:0006351">
    <property type="term" value="P:DNA-templated transcription"/>
    <property type="evidence" value="ECO:0007669"/>
    <property type="project" value="InterPro"/>
</dbReference>